<feature type="region of interest" description="Disordered" evidence="1">
    <location>
        <begin position="24"/>
        <end position="50"/>
    </location>
</feature>
<reference evidence="3 4" key="1">
    <citation type="submission" date="2024-09" db="EMBL/GenBank/DDBJ databases">
        <authorList>
            <consortium name="All-Russian atlas of soil microorganisms"/>
            <consortium name="as a basis for the search for new antimicrobial producers and enzymes with unique properties"/>
            <person name="Sokolova E.A."/>
            <person name="Voronina E.N."/>
        </authorList>
    </citation>
    <scope>NUCLEOTIDE SEQUENCE [LARGE SCALE GENOMIC DNA]</scope>
    <source>
        <strain evidence="3 4">AF-22b-331.1</strain>
    </source>
</reference>
<evidence type="ECO:0000256" key="2">
    <source>
        <dbReference type="SAM" id="SignalP"/>
    </source>
</evidence>
<proteinExistence type="predicted"/>
<comment type="caution">
    <text evidence="3">The sequence shown here is derived from an EMBL/GenBank/DDBJ whole genome shotgun (WGS) entry which is preliminary data.</text>
</comment>
<feature type="compositionally biased region" description="Polar residues" evidence="1">
    <location>
        <begin position="24"/>
        <end position="45"/>
    </location>
</feature>
<keyword evidence="2" id="KW-0732">Signal</keyword>
<dbReference type="InterPro" id="IPR049732">
    <property type="entry name" value="Smlt3025-like"/>
</dbReference>
<protein>
    <recommendedName>
        <fullName evidence="5">DUF3108 domain-containing protein</fullName>
    </recommendedName>
</protein>
<sequence length="282" mass="32053">MTCHALRTLVLAALLPLAACARQPEQTPVERTQTNEQGCTRQRSVGPQDAYADPAPLKQACVGPYLLALPQNYFDNQIGTEHDGSFALALEYPSLQPFKPGERKSFNKDVFARTLSINYSYVDRIDVRQSLRNAYTPMAFERDDPAASLKLRLQGQEVHGLVPYYADMERIRAYLRARGLADDAPGMQDRSHRDWYVARDRTGDIQTIVKCTSRGVTESGVRFSEGRMIRSEESELPDCDHFFILPEYRIRVRVTYVRAALKDWHRIEQRAGELLVGSISKK</sequence>
<accession>A0ABW7D1R3</accession>
<feature type="signal peptide" evidence="2">
    <location>
        <begin position="1"/>
        <end position="21"/>
    </location>
</feature>
<dbReference type="RefSeq" id="WP_394164368.1">
    <property type="nucleotide sequence ID" value="NZ_JBHGCJ010000015.1"/>
</dbReference>
<evidence type="ECO:0000256" key="1">
    <source>
        <dbReference type="SAM" id="MobiDB-lite"/>
    </source>
</evidence>
<evidence type="ECO:0000313" key="4">
    <source>
        <dbReference type="Proteomes" id="UP001605261"/>
    </source>
</evidence>
<evidence type="ECO:0008006" key="5">
    <source>
        <dbReference type="Google" id="ProtNLM"/>
    </source>
</evidence>
<dbReference type="Proteomes" id="UP001605261">
    <property type="component" value="Unassembled WGS sequence"/>
</dbReference>
<dbReference type="EMBL" id="JBHGCJ010000015">
    <property type="protein sequence ID" value="MFG6110904.1"/>
    <property type="molecule type" value="Genomic_DNA"/>
</dbReference>
<feature type="chain" id="PRO_5047109940" description="DUF3108 domain-containing protein" evidence="2">
    <location>
        <begin position="22"/>
        <end position="282"/>
    </location>
</feature>
<name>A0ABW7D1R3_9GAMM</name>
<keyword evidence="4" id="KW-1185">Reference proteome</keyword>
<dbReference type="CDD" id="cd20897">
    <property type="entry name" value="Smlt3025-like"/>
    <property type="match status" value="1"/>
</dbReference>
<evidence type="ECO:0000313" key="3">
    <source>
        <dbReference type="EMBL" id="MFG6110904.1"/>
    </source>
</evidence>
<organism evidence="3 4">
    <name type="scientific">Stenotrophomonas nematodicola</name>
    <dbReference type="NCBI Taxonomy" id="2656746"/>
    <lineage>
        <taxon>Bacteria</taxon>
        <taxon>Pseudomonadati</taxon>
        <taxon>Pseudomonadota</taxon>
        <taxon>Gammaproteobacteria</taxon>
        <taxon>Lysobacterales</taxon>
        <taxon>Lysobacteraceae</taxon>
        <taxon>Stenotrophomonas</taxon>
    </lineage>
</organism>
<gene>
    <name evidence="3" type="ORF">ACEU0G_000786</name>
</gene>